<protein>
    <submittedName>
        <fullName evidence="1">Uncharacterized protein</fullName>
    </submittedName>
</protein>
<name>X1SIP7_9ZZZZ</name>
<gene>
    <name evidence="1" type="ORF">S12H4_32754</name>
</gene>
<comment type="caution">
    <text evidence="1">The sequence shown here is derived from an EMBL/GenBank/DDBJ whole genome shotgun (WGS) entry which is preliminary data.</text>
</comment>
<reference evidence="1" key="1">
    <citation type="journal article" date="2014" name="Front. Microbiol.">
        <title>High frequency of phylogenetically diverse reductive dehalogenase-homologous genes in deep subseafloor sedimentary metagenomes.</title>
        <authorList>
            <person name="Kawai M."/>
            <person name="Futagami T."/>
            <person name="Toyoda A."/>
            <person name="Takaki Y."/>
            <person name="Nishi S."/>
            <person name="Hori S."/>
            <person name="Arai W."/>
            <person name="Tsubouchi T."/>
            <person name="Morono Y."/>
            <person name="Uchiyama I."/>
            <person name="Ito T."/>
            <person name="Fujiyama A."/>
            <person name="Inagaki F."/>
            <person name="Takami H."/>
        </authorList>
    </citation>
    <scope>NUCLEOTIDE SEQUENCE</scope>
    <source>
        <strain evidence="1">Expedition CK06-06</strain>
    </source>
</reference>
<dbReference type="EMBL" id="BARW01019229">
    <property type="protein sequence ID" value="GAI92907.1"/>
    <property type="molecule type" value="Genomic_DNA"/>
</dbReference>
<sequence>MFGFSWFEVRGFYLIQGGVDLAGQAVDQLFPEDALVLTGDSNDVTLLYNTNRYGWTGGYASYFPNIPASIENAKNLGATVYVTTKFEESLEFGEYMVTNYPMVKRTDQYIIFSLEPNVQD</sequence>
<accession>X1SIP7</accession>
<proteinExistence type="predicted"/>
<dbReference type="AlphaFoldDB" id="X1SIP7"/>
<evidence type="ECO:0000313" key="1">
    <source>
        <dbReference type="EMBL" id="GAI92907.1"/>
    </source>
</evidence>
<organism evidence="1">
    <name type="scientific">marine sediment metagenome</name>
    <dbReference type="NCBI Taxonomy" id="412755"/>
    <lineage>
        <taxon>unclassified sequences</taxon>
        <taxon>metagenomes</taxon>
        <taxon>ecological metagenomes</taxon>
    </lineage>
</organism>